<evidence type="ECO:0000313" key="3">
    <source>
        <dbReference type="Proteomes" id="UP001208570"/>
    </source>
</evidence>
<gene>
    <name evidence="2" type="ORF">LSH36_164g02015</name>
</gene>
<dbReference type="Pfam" id="PF02141">
    <property type="entry name" value="DENN"/>
    <property type="match status" value="1"/>
</dbReference>
<proteinExistence type="predicted"/>
<protein>
    <recommendedName>
        <fullName evidence="1">UDENN domain-containing protein</fullName>
    </recommendedName>
</protein>
<keyword evidence="3" id="KW-1185">Reference proteome</keyword>
<comment type="caution">
    <text evidence="2">The sequence shown here is derived from an EMBL/GenBank/DDBJ whole genome shotgun (WGS) entry which is preliminary data.</text>
</comment>
<organism evidence="2 3">
    <name type="scientific">Paralvinella palmiformis</name>
    <dbReference type="NCBI Taxonomy" id="53620"/>
    <lineage>
        <taxon>Eukaryota</taxon>
        <taxon>Metazoa</taxon>
        <taxon>Spiralia</taxon>
        <taxon>Lophotrochozoa</taxon>
        <taxon>Annelida</taxon>
        <taxon>Polychaeta</taxon>
        <taxon>Sedentaria</taxon>
        <taxon>Canalipalpata</taxon>
        <taxon>Terebellida</taxon>
        <taxon>Terebelliformia</taxon>
        <taxon>Alvinellidae</taxon>
        <taxon>Paralvinella</taxon>
    </lineage>
</organism>
<reference evidence="2" key="1">
    <citation type="journal article" date="2023" name="Mol. Biol. Evol.">
        <title>Third-Generation Sequencing Reveals the Adaptive Role of the Epigenome in Three Deep-Sea Polychaetes.</title>
        <authorList>
            <person name="Perez M."/>
            <person name="Aroh O."/>
            <person name="Sun Y."/>
            <person name="Lan Y."/>
            <person name="Juniper S.K."/>
            <person name="Young C.R."/>
            <person name="Angers B."/>
            <person name="Qian P.Y."/>
        </authorList>
    </citation>
    <scope>NUCLEOTIDE SEQUENCE</scope>
    <source>
        <strain evidence="2">P08H-3</strain>
    </source>
</reference>
<dbReference type="InterPro" id="IPR037516">
    <property type="entry name" value="Tripartite_DENN"/>
</dbReference>
<dbReference type="PANTHER" id="PTHR46070">
    <property type="entry name" value="PINSTRIPE, ISOFORM A"/>
    <property type="match status" value="1"/>
</dbReference>
<dbReference type="EMBL" id="JAODUP010000164">
    <property type="protein sequence ID" value="KAK2158760.1"/>
    <property type="molecule type" value="Genomic_DNA"/>
</dbReference>
<accession>A0AAD9JV09</accession>
<dbReference type="PROSITE" id="PS50211">
    <property type="entry name" value="DENN"/>
    <property type="match status" value="1"/>
</dbReference>
<evidence type="ECO:0000259" key="1">
    <source>
        <dbReference type="PROSITE" id="PS50211"/>
    </source>
</evidence>
<dbReference type="InterPro" id="IPR001194">
    <property type="entry name" value="cDENN_dom"/>
</dbReference>
<dbReference type="InterPro" id="IPR047278">
    <property type="entry name" value="DEN5A/B"/>
</dbReference>
<dbReference type="Gene3D" id="3.40.50.11500">
    <property type="match status" value="1"/>
</dbReference>
<dbReference type="GO" id="GO:0005085">
    <property type="term" value="F:guanyl-nucleotide exchange factor activity"/>
    <property type="evidence" value="ECO:0007669"/>
    <property type="project" value="InterPro"/>
</dbReference>
<evidence type="ECO:0000313" key="2">
    <source>
        <dbReference type="EMBL" id="KAK2158760.1"/>
    </source>
</evidence>
<name>A0AAD9JV09_9ANNE</name>
<dbReference type="PANTHER" id="PTHR46070:SF1">
    <property type="entry name" value="PINSTRIPE, ISOFORM A"/>
    <property type="match status" value="1"/>
</dbReference>
<sequence length="141" mass="16177">MRQDNLFVTKVIAVLSQVPLVTTFDRCLRALLDVVVNNPNDVELPLESYVYNLIYEVPLLPPGNSLRFSVGRQDIVCQRPGMTELPLFDLDLHAMFVLLGIDNVLNLFSCVLLEHQILFFSKGKFILKYTGSWLTYDLDWL</sequence>
<dbReference type="GO" id="GO:0031267">
    <property type="term" value="F:small GTPase binding"/>
    <property type="evidence" value="ECO:0007669"/>
    <property type="project" value="InterPro"/>
</dbReference>
<dbReference type="AlphaFoldDB" id="A0AAD9JV09"/>
<feature type="domain" description="UDENN" evidence="1">
    <location>
        <begin position="1"/>
        <end position="141"/>
    </location>
</feature>
<dbReference type="InterPro" id="IPR043153">
    <property type="entry name" value="DENN_C"/>
</dbReference>
<dbReference type="SMART" id="SM00799">
    <property type="entry name" value="DENN"/>
    <property type="match status" value="1"/>
</dbReference>
<dbReference type="Proteomes" id="UP001208570">
    <property type="component" value="Unassembled WGS sequence"/>
</dbReference>